<keyword evidence="1" id="KW-0812">Transmembrane</keyword>
<dbReference type="OrthoDB" id="4280226at2"/>
<reference evidence="2 3" key="1">
    <citation type="submission" date="2015-10" db="EMBL/GenBank/DDBJ databases">
        <title>Draft genome sequence of Streptomyces griseoruber DSM 40281, type strain for the species Streptomyces griseoruber.</title>
        <authorList>
            <person name="Ruckert C."/>
            <person name="Winkler A."/>
            <person name="Kalinowski J."/>
            <person name="Kampfer P."/>
            <person name="Glaeser S."/>
        </authorList>
    </citation>
    <scope>NUCLEOTIDE SEQUENCE [LARGE SCALE GENOMIC DNA]</scope>
    <source>
        <strain evidence="2 3">DSM 40281</strain>
    </source>
</reference>
<evidence type="ECO:0000313" key="2">
    <source>
        <dbReference type="EMBL" id="KUN86394.1"/>
    </source>
</evidence>
<dbReference type="STRING" id="1943.AQJ64_10270"/>
<evidence type="ECO:0000256" key="1">
    <source>
        <dbReference type="SAM" id="Phobius"/>
    </source>
</evidence>
<dbReference type="EMBL" id="LMWW01000010">
    <property type="protein sequence ID" value="KUN86394.1"/>
    <property type="molecule type" value="Genomic_DNA"/>
</dbReference>
<feature type="transmembrane region" description="Helical" evidence="1">
    <location>
        <begin position="20"/>
        <end position="42"/>
    </location>
</feature>
<name>A0A101T602_9ACTN</name>
<dbReference type="Proteomes" id="UP000052982">
    <property type="component" value="Unassembled WGS sequence"/>
</dbReference>
<dbReference type="AlphaFoldDB" id="A0A101T602"/>
<sequence length="145" mass="15201">MPNHSRTPAHPLRAVPDSRLPQPIVALLSGVLLVVIGLCAVAHGQSAEPDRTAPAAATAPARPAVTGDVMPHGPHRHHGNEHCALDGAARTTAQPAQHPPADTGATLPAGVFGALGALPAHRRPYRFRTRHTGRSALARTARWRI</sequence>
<gene>
    <name evidence="2" type="ORF">AQJ64_10270</name>
</gene>
<proteinExistence type="predicted"/>
<keyword evidence="1" id="KW-0472">Membrane</keyword>
<dbReference type="RefSeq" id="WP_055636654.1">
    <property type="nucleotide sequence ID" value="NZ_JBIRRP010000001.1"/>
</dbReference>
<keyword evidence="1" id="KW-1133">Transmembrane helix</keyword>
<evidence type="ECO:0000313" key="3">
    <source>
        <dbReference type="Proteomes" id="UP000052982"/>
    </source>
</evidence>
<protein>
    <submittedName>
        <fullName evidence="2">Uncharacterized protein</fullName>
    </submittedName>
</protein>
<keyword evidence="3" id="KW-1185">Reference proteome</keyword>
<accession>A0A101T602</accession>
<organism evidence="2 3">
    <name type="scientific">Streptomyces griseoruber</name>
    <dbReference type="NCBI Taxonomy" id="1943"/>
    <lineage>
        <taxon>Bacteria</taxon>
        <taxon>Bacillati</taxon>
        <taxon>Actinomycetota</taxon>
        <taxon>Actinomycetes</taxon>
        <taxon>Kitasatosporales</taxon>
        <taxon>Streptomycetaceae</taxon>
        <taxon>Streptomyces</taxon>
    </lineage>
</organism>
<comment type="caution">
    <text evidence="2">The sequence shown here is derived from an EMBL/GenBank/DDBJ whole genome shotgun (WGS) entry which is preliminary data.</text>
</comment>